<accession>A0ACB7Z3E2</accession>
<comment type="caution">
    <text evidence="1">The sequence shown here is derived from an EMBL/GenBank/DDBJ whole genome shotgun (WGS) entry which is preliminary data.</text>
</comment>
<dbReference type="EMBL" id="CM037154">
    <property type="protein sequence ID" value="KAH7860428.1"/>
    <property type="molecule type" value="Genomic_DNA"/>
</dbReference>
<dbReference type="Proteomes" id="UP000828048">
    <property type="component" value="Chromosome 4"/>
</dbReference>
<gene>
    <name evidence="1" type="ORF">Vadar_013292</name>
</gene>
<reference evidence="1 2" key="1">
    <citation type="journal article" date="2021" name="Hortic Res">
        <title>High-quality reference genome and annotation aids understanding of berry development for evergreen blueberry (Vaccinium darrowii).</title>
        <authorList>
            <person name="Yu J."/>
            <person name="Hulse-Kemp A.M."/>
            <person name="Babiker E."/>
            <person name="Staton M."/>
        </authorList>
    </citation>
    <scope>NUCLEOTIDE SEQUENCE [LARGE SCALE GENOMIC DNA]</scope>
    <source>
        <strain evidence="2">cv. NJ 8807/NJ 8810</strain>
        <tissue evidence="1">Young leaf</tissue>
    </source>
</reference>
<evidence type="ECO:0000313" key="2">
    <source>
        <dbReference type="Proteomes" id="UP000828048"/>
    </source>
</evidence>
<keyword evidence="2" id="KW-1185">Reference proteome</keyword>
<evidence type="ECO:0000313" key="1">
    <source>
        <dbReference type="EMBL" id="KAH7860428.1"/>
    </source>
</evidence>
<protein>
    <submittedName>
        <fullName evidence="1">Uncharacterized protein</fullName>
    </submittedName>
</protein>
<proteinExistence type="predicted"/>
<organism evidence="1 2">
    <name type="scientific">Vaccinium darrowii</name>
    <dbReference type="NCBI Taxonomy" id="229202"/>
    <lineage>
        <taxon>Eukaryota</taxon>
        <taxon>Viridiplantae</taxon>
        <taxon>Streptophyta</taxon>
        <taxon>Embryophyta</taxon>
        <taxon>Tracheophyta</taxon>
        <taxon>Spermatophyta</taxon>
        <taxon>Magnoliopsida</taxon>
        <taxon>eudicotyledons</taxon>
        <taxon>Gunneridae</taxon>
        <taxon>Pentapetalae</taxon>
        <taxon>asterids</taxon>
        <taxon>Ericales</taxon>
        <taxon>Ericaceae</taxon>
        <taxon>Vaccinioideae</taxon>
        <taxon>Vaccinieae</taxon>
        <taxon>Vaccinium</taxon>
    </lineage>
</organism>
<name>A0ACB7Z3E2_9ERIC</name>
<sequence length="738" mass="83389">MLFPLRISTGLSASSSSLSVHRLSWSCSRTAAATVKVPYCKSLRTGQDIPAVEYKELQSQLNPKNANGGFGETEEDATEPVVGGEPEGGGKGIRGIQVPRQRYIAVSKSELLDAILLMFEAQEEVDQFLLLSSCLDSILHAEHKSILEEMRLDYSLNSLNPSGEKRGTSVNGLARSEREVEPNENGFESPIGNTGGIGSIEEYREDKIELDMPAASSFSLNLRYLLGYLPRSVERNSLKESRIAVATRFQRAFVQLLCNAQFEELSARDLMLTSALNSDYLLTLPIYVDWKRASESNAIIFRRGYATERQKGLLIGEKLDYLQSKLLQAIFLIISKPLGKAGIWITEAFKRAYQEQDAQIWFERAKIWLNKLSVFQQTNPFSEQSSDNLLEVDKLSDNELPIWLAAQRAVTRYEGILSPVGPRGRLLRKFLVWSGLISPMPRESFDLESDVTTSEPYLRPIFLSRITLGDLWEPASSKHFGNDLWKRLKTAISILFSQSILQEPAFQELILLFTEERDKGESEDTAEVPLLQLKIYERIPIPDLPVIFPHKKLSFRILDTVRLDVATSLGLLAYFINYKFVDLSSPSAVFLDVIGISALIIYVTRVALGYKQTWDRYQLLVNKTLYEKTLASGFGSVHFLLDASEQQQYKEAILSYAILLKAETNQAACPEYVKDKCERFMYNMFKEQVEMPVDKAIDTLVRLGLVTTKIVDDRVRLQAIPCLMAYAVLKQRWNSLLS</sequence>